<dbReference type="Gene3D" id="3.50.50.60">
    <property type="entry name" value="FAD/NAD(P)-binding domain"/>
    <property type="match status" value="1"/>
</dbReference>
<evidence type="ECO:0000313" key="3">
    <source>
        <dbReference type="EMBL" id="RWR27682.1"/>
    </source>
</evidence>
<dbReference type="EMBL" id="SAUX01000019">
    <property type="protein sequence ID" value="RWR27682.1"/>
    <property type="molecule type" value="Genomic_DNA"/>
</dbReference>
<accession>A0A443K4L9</accession>
<dbReference type="InterPro" id="IPR036188">
    <property type="entry name" value="FAD/NAD-bd_sf"/>
</dbReference>
<name>A0A443K4L9_9RHOB</name>
<feature type="transmembrane region" description="Helical" evidence="1">
    <location>
        <begin position="20"/>
        <end position="40"/>
    </location>
</feature>
<dbReference type="Pfam" id="PF13454">
    <property type="entry name" value="NAD_binding_9"/>
    <property type="match status" value="1"/>
</dbReference>
<reference evidence="3 4" key="1">
    <citation type="submission" date="2019-01" db="EMBL/GenBank/DDBJ databases">
        <title>Sinorhodobacter populi sp. nov. isolated from the symptomatic bark tissue of Populus euramericana canker.</title>
        <authorList>
            <person name="Xu G."/>
        </authorList>
    </citation>
    <scope>NUCLEOTIDE SEQUENCE [LARGE SCALE GENOMIC DNA]</scope>
    <source>
        <strain evidence="3 4">D19-10-3-21</strain>
    </source>
</reference>
<evidence type="ECO:0000313" key="4">
    <source>
        <dbReference type="Proteomes" id="UP000285295"/>
    </source>
</evidence>
<dbReference type="AlphaFoldDB" id="A0A443K4L9"/>
<keyword evidence="1" id="KW-1133">Transmembrane helix</keyword>
<protein>
    <recommendedName>
        <fullName evidence="2">FAD-dependent urate hydroxylase HpyO/Asp monooxygenase CreE-like FAD/NAD(P)-binding domain-containing protein</fullName>
    </recommendedName>
</protein>
<dbReference type="OrthoDB" id="101972at2"/>
<keyword evidence="1" id="KW-0812">Transmembrane</keyword>
<dbReference type="PANTHER" id="PTHR40254:SF1">
    <property type="entry name" value="BLR0577 PROTEIN"/>
    <property type="match status" value="1"/>
</dbReference>
<dbReference type="PANTHER" id="PTHR40254">
    <property type="entry name" value="BLR0577 PROTEIN"/>
    <property type="match status" value="1"/>
</dbReference>
<evidence type="ECO:0000259" key="2">
    <source>
        <dbReference type="Pfam" id="PF13454"/>
    </source>
</evidence>
<dbReference type="InterPro" id="IPR052189">
    <property type="entry name" value="L-asp_N-monooxygenase_NS-form"/>
</dbReference>
<reference evidence="3 4" key="2">
    <citation type="submission" date="2019-01" db="EMBL/GenBank/DDBJ databases">
        <authorList>
            <person name="Li Y."/>
        </authorList>
    </citation>
    <scope>NUCLEOTIDE SEQUENCE [LARGE SCALE GENOMIC DNA]</scope>
    <source>
        <strain evidence="3 4">D19-10-3-21</strain>
    </source>
</reference>
<feature type="domain" description="FAD-dependent urate hydroxylase HpyO/Asp monooxygenase CreE-like FAD/NAD(P)-binding" evidence="2">
    <location>
        <begin position="25"/>
        <end position="167"/>
    </location>
</feature>
<dbReference type="Proteomes" id="UP000285295">
    <property type="component" value="Unassembled WGS sequence"/>
</dbReference>
<sequence length="458" mass="49076">MAGPGSRHCSPADPFAGPAAMTPVVIIGGGASGVLAAAHLRRRAPSVQITIIEPAPALGAGLAYGTRQPGHLLNLPAKQMSAFADDPDHFCDWLERQGMNRTAESYLPRHIYAAYLSDLLSTDLATGRVLWRRAAVTEISGIRGCYVLSLSDGGRLVAASLVLAVGHMAGQYEEAGLSNPWTSPLPTDPTARVLILGSGLSMADRTAQLLRAGHRGQIIALSRHGLAPLPHGDPHPLRIDAADLPLGCGVSYGMRWLRCQIAWHSGRGGDWRDVVDGLSGIVDQWWLSASDQNKARYLRHVRRYWDVHRHRAPPEQAEILAQAQAAGQLVLYRGRLLGRGHTNGEGFRASIRRPDGSIEGLEVAQVIDCRGLHREGAVAHSPLIRGMIGQGIARLDPLGIGLQLDPAGQLSGGTGVYVLGPMRRAYSLETASIRDIRQQASRIADLLARPGERIHAAA</sequence>
<evidence type="ECO:0000256" key="1">
    <source>
        <dbReference type="SAM" id="Phobius"/>
    </source>
</evidence>
<keyword evidence="1" id="KW-0472">Membrane</keyword>
<dbReference type="InterPro" id="IPR038732">
    <property type="entry name" value="HpyO/CreE_NAD-binding"/>
</dbReference>
<proteinExistence type="predicted"/>
<organism evidence="3 4">
    <name type="scientific">Paenirhodobacter populi</name>
    <dbReference type="NCBI Taxonomy" id="2306993"/>
    <lineage>
        <taxon>Bacteria</taxon>
        <taxon>Pseudomonadati</taxon>
        <taxon>Pseudomonadota</taxon>
        <taxon>Alphaproteobacteria</taxon>
        <taxon>Rhodobacterales</taxon>
        <taxon>Rhodobacter group</taxon>
        <taxon>Paenirhodobacter</taxon>
    </lineage>
</organism>
<comment type="caution">
    <text evidence="3">The sequence shown here is derived from an EMBL/GenBank/DDBJ whole genome shotgun (WGS) entry which is preliminary data.</text>
</comment>
<gene>
    <name evidence="3" type="ORF">D2T31_15725</name>
</gene>
<dbReference type="SUPFAM" id="SSF51905">
    <property type="entry name" value="FAD/NAD(P)-binding domain"/>
    <property type="match status" value="1"/>
</dbReference>